<keyword evidence="2" id="KW-1185">Reference proteome</keyword>
<dbReference type="InterPro" id="IPR036412">
    <property type="entry name" value="HAD-like_sf"/>
</dbReference>
<reference evidence="1" key="1">
    <citation type="submission" date="2021-08" db="EMBL/GenBank/DDBJ databases">
        <title>WGS assembly of Ceratopteris richardii.</title>
        <authorList>
            <person name="Marchant D.B."/>
            <person name="Chen G."/>
            <person name="Jenkins J."/>
            <person name="Shu S."/>
            <person name="Leebens-Mack J."/>
            <person name="Grimwood J."/>
            <person name="Schmutz J."/>
            <person name="Soltis P."/>
            <person name="Soltis D."/>
            <person name="Chen Z.-H."/>
        </authorList>
    </citation>
    <scope>NUCLEOTIDE SEQUENCE</scope>
    <source>
        <strain evidence="1">Whitten #5841</strain>
        <tissue evidence="1">Leaf</tissue>
    </source>
</reference>
<sequence length="351" mass="39265">MDVQVQAQCIPARFPCLKLHSPSSWTRSFSYMKLHSSALKARMSIRSRLEENFTVLDGLKHLCQPPSHKVWLLDQFGVLHDGQKPYDGAIETLKLIADTNVKLIIISNSSRRAESTYKRLASLGFDTSLFFGVITSGELTHEYLQRRHDPWFAELGQRCLHITWKERGSISLEGLDLEVVENPESADFVLAHGTEALRMENGDIKSASLDEIEAILSVCARRNLPLVVANPDHVTVEARDLKVMPGTLGLKYENLGGHVQYMGKPYPVIYQAAAEITGTNFKDMIVVGDSLFHDIQGGAKNQMNSVFIAGGIHADELSIDHIGQMPNLDKLESLFENKDIYPSYVVPSFIW</sequence>
<dbReference type="InterPro" id="IPR006356">
    <property type="entry name" value="HAD-SF_hydro_IIA_hyp3"/>
</dbReference>
<evidence type="ECO:0000313" key="2">
    <source>
        <dbReference type="Proteomes" id="UP000825935"/>
    </source>
</evidence>
<dbReference type="AlphaFoldDB" id="A0A8T2VSA1"/>
<organism evidence="1 2">
    <name type="scientific">Ceratopteris richardii</name>
    <name type="common">Triangle waterfern</name>
    <dbReference type="NCBI Taxonomy" id="49495"/>
    <lineage>
        <taxon>Eukaryota</taxon>
        <taxon>Viridiplantae</taxon>
        <taxon>Streptophyta</taxon>
        <taxon>Embryophyta</taxon>
        <taxon>Tracheophyta</taxon>
        <taxon>Polypodiopsida</taxon>
        <taxon>Polypodiidae</taxon>
        <taxon>Polypodiales</taxon>
        <taxon>Pteridineae</taxon>
        <taxon>Pteridaceae</taxon>
        <taxon>Parkerioideae</taxon>
        <taxon>Ceratopteris</taxon>
    </lineage>
</organism>
<proteinExistence type="predicted"/>
<dbReference type="NCBIfam" id="TIGR01459">
    <property type="entry name" value="HAD-SF-IIA-hyp4"/>
    <property type="match status" value="1"/>
</dbReference>
<dbReference type="OrthoDB" id="426235at2759"/>
<name>A0A8T2VSA1_CERRI</name>
<gene>
    <name evidence="1" type="ORF">KP509_01G100700</name>
</gene>
<dbReference type="InterPro" id="IPR006357">
    <property type="entry name" value="HAD-SF_hydro_IIA"/>
</dbReference>
<dbReference type="SUPFAM" id="SSF56784">
    <property type="entry name" value="HAD-like"/>
    <property type="match status" value="1"/>
</dbReference>
<dbReference type="Pfam" id="PF13242">
    <property type="entry name" value="Hydrolase_like"/>
    <property type="match status" value="1"/>
</dbReference>
<dbReference type="Proteomes" id="UP000825935">
    <property type="component" value="Chromosome 1"/>
</dbReference>
<dbReference type="Pfam" id="PF13344">
    <property type="entry name" value="Hydrolase_6"/>
    <property type="match status" value="1"/>
</dbReference>
<dbReference type="FunFam" id="3.40.50.1000:FF:000124">
    <property type="entry name" value="HAD-family hydrolase IIA"/>
    <property type="match status" value="1"/>
</dbReference>
<protein>
    <submittedName>
        <fullName evidence="1">Uncharacterized protein</fullName>
    </submittedName>
</protein>
<dbReference type="PANTHER" id="PTHR19288:SF90">
    <property type="entry name" value="OS08G0542600 PROTEIN"/>
    <property type="match status" value="1"/>
</dbReference>
<accession>A0A8T2VSA1</accession>
<dbReference type="GO" id="GO:0009507">
    <property type="term" value="C:chloroplast"/>
    <property type="evidence" value="ECO:0007669"/>
    <property type="project" value="TreeGrafter"/>
</dbReference>
<dbReference type="InterPro" id="IPR023214">
    <property type="entry name" value="HAD_sf"/>
</dbReference>
<dbReference type="Gene3D" id="3.40.50.1000">
    <property type="entry name" value="HAD superfamily/HAD-like"/>
    <property type="match status" value="2"/>
</dbReference>
<comment type="caution">
    <text evidence="1">The sequence shown here is derived from an EMBL/GenBank/DDBJ whole genome shotgun (WGS) entry which is preliminary data.</text>
</comment>
<dbReference type="OMA" id="ILCDVWG"/>
<dbReference type="GO" id="GO:0016791">
    <property type="term" value="F:phosphatase activity"/>
    <property type="evidence" value="ECO:0007669"/>
    <property type="project" value="TreeGrafter"/>
</dbReference>
<dbReference type="PANTHER" id="PTHR19288">
    <property type="entry name" value="4-NITROPHENYLPHOSPHATASE-RELATED"/>
    <property type="match status" value="1"/>
</dbReference>
<dbReference type="EMBL" id="CM035406">
    <property type="protein sequence ID" value="KAH7447299.1"/>
    <property type="molecule type" value="Genomic_DNA"/>
</dbReference>
<evidence type="ECO:0000313" key="1">
    <source>
        <dbReference type="EMBL" id="KAH7447299.1"/>
    </source>
</evidence>